<dbReference type="EMBL" id="AP024849">
    <property type="protein sequence ID" value="BCZ44395.1"/>
    <property type="molecule type" value="Genomic_DNA"/>
</dbReference>
<name>A0ABM7SXN2_9CLOT</name>
<feature type="transmembrane region" description="Helical" evidence="1">
    <location>
        <begin position="6"/>
        <end position="25"/>
    </location>
</feature>
<keyword evidence="1" id="KW-0472">Membrane</keyword>
<keyword evidence="1" id="KW-0812">Transmembrane</keyword>
<sequence>MLYSIGHSVVVIIAGTSIGFVSKITSSNKYGNLSFRLKILMGFIMLLLSFYMFYLGFQL</sequence>
<proteinExistence type="predicted"/>
<protein>
    <submittedName>
        <fullName evidence="2">Uncharacterized protein</fullName>
    </submittedName>
</protein>
<reference evidence="3" key="1">
    <citation type="submission" date="2021-07" db="EMBL/GenBank/DDBJ databases">
        <title>Complete genome sequencing of a Clostridium isolate.</title>
        <authorList>
            <person name="Ueki A."/>
            <person name="Tonouchi A."/>
        </authorList>
    </citation>
    <scope>NUCLEOTIDE SEQUENCE [LARGE SCALE GENOMIC DNA]</scope>
    <source>
        <strain evidence="3">C5S11</strain>
    </source>
</reference>
<accession>A0ABM7SXN2</accession>
<dbReference type="Proteomes" id="UP000824633">
    <property type="component" value="Chromosome"/>
</dbReference>
<evidence type="ECO:0000256" key="1">
    <source>
        <dbReference type="SAM" id="Phobius"/>
    </source>
</evidence>
<evidence type="ECO:0000313" key="3">
    <source>
        <dbReference type="Proteomes" id="UP000824633"/>
    </source>
</evidence>
<keyword evidence="3" id="KW-1185">Reference proteome</keyword>
<evidence type="ECO:0000313" key="2">
    <source>
        <dbReference type="EMBL" id="BCZ44395.1"/>
    </source>
</evidence>
<feature type="transmembrane region" description="Helical" evidence="1">
    <location>
        <begin position="37"/>
        <end position="57"/>
    </location>
</feature>
<organism evidence="2 3">
    <name type="scientific">Clostridium gelidum</name>
    <dbReference type="NCBI Taxonomy" id="704125"/>
    <lineage>
        <taxon>Bacteria</taxon>
        <taxon>Bacillati</taxon>
        <taxon>Bacillota</taxon>
        <taxon>Clostridia</taxon>
        <taxon>Eubacteriales</taxon>
        <taxon>Clostridiaceae</taxon>
        <taxon>Clostridium</taxon>
    </lineage>
</organism>
<gene>
    <name evidence="2" type="ORF">psyc5s11_04620</name>
</gene>
<keyword evidence="1" id="KW-1133">Transmembrane helix</keyword>